<dbReference type="PANTHER" id="PTHR43283">
    <property type="entry name" value="BETA-LACTAMASE-RELATED"/>
    <property type="match status" value="1"/>
</dbReference>
<dbReference type="RefSeq" id="WP_104434190.1">
    <property type="nucleotide sequence ID" value="NZ_PTJA01000001.1"/>
</dbReference>
<dbReference type="OrthoDB" id="9773047at2"/>
<evidence type="ECO:0000313" key="3">
    <source>
        <dbReference type="Proteomes" id="UP000237749"/>
    </source>
</evidence>
<evidence type="ECO:0000259" key="1">
    <source>
        <dbReference type="Pfam" id="PF00144"/>
    </source>
</evidence>
<organism evidence="2 3">
    <name type="scientific">Lacrimispora xylanisolvens</name>
    <dbReference type="NCBI Taxonomy" id="384636"/>
    <lineage>
        <taxon>Bacteria</taxon>
        <taxon>Bacillati</taxon>
        <taxon>Bacillota</taxon>
        <taxon>Clostridia</taxon>
        <taxon>Lachnospirales</taxon>
        <taxon>Lachnospiraceae</taxon>
        <taxon>Lacrimispora</taxon>
    </lineage>
</organism>
<comment type="caution">
    <text evidence="2">The sequence shown here is derived from an EMBL/GenBank/DDBJ whole genome shotgun (WGS) entry which is preliminary data.</text>
</comment>
<dbReference type="Gene3D" id="3.40.710.10">
    <property type="entry name" value="DD-peptidase/beta-lactamase superfamily"/>
    <property type="match status" value="1"/>
</dbReference>
<evidence type="ECO:0000313" key="2">
    <source>
        <dbReference type="EMBL" id="PPK83422.1"/>
    </source>
</evidence>
<keyword evidence="3" id="KW-1185">Reference proteome</keyword>
<sequence length="323" mass="35900">MNDGIIRLENIIAADYGNIAGIVVQKKGEVVYERYFDGYTPVDAVHVMSVTKSIVATLIGIAIDQGYIESPDQNVLDFFPAYKLKRGEQTIKQVTIKNMLTMTAPYKYKSEPYTKVYSSDDWTKSALDLLGGKSGITGEFKYSTIGTQILSGIIVNATGRSVFDFAAENLFTPLGITIPGNTIIKNKEEHLAFLSSRAVNGWVVDPQGVNTAGWGLCLTPRDMAKIGQLYLNGGSYEGREILSRNWIEECTKVRSRWGDFSYGYLWWITDSEGDRCYAAIGDSGNFIFVNPEKSIVVAIASRFVPNFKIQTTLITRDIIPLFE</sequence>
<dbReference type="InterPro" id="IPR012338">
    <property type="entry name" value="Beta-lactam/transpept-like"/>
</dbReference>
<dbReference type="Pfam" id="PF00144">
    <property type="entry name" value="Beta-lactamase"/>
    <property type="match status" value="1"/>
</dbReference>
<dbReference type="InterPro" id="IPR001466">
    <property type="entry name" value="Beta-lactam-related"/>
</dbReference>
<proteinExistence type="predicted"/>
<gene>
    <name evidence="2" type="ORF">BXY41_101486</name>
</gene>
<name>A0A2S6HZ53_9FIRM</name>
<protein>
    <submittedName>
        <fullName evidence="2">CubicO group peptidase (Beta-lactamase class C family)</fullName>
    </submittedName>
</protein>
<dbReference type="EMBL" id="PTJA01000001">
    <property type="protein sequence ID" value="PPK83422.1"/>
    <property type="molecule type" value="Genomic_DNA"/>
</dbReference>
<feature type="domain" description="Beta-lactamase-related" evidence="1">
    <location>
        <begin position="21"/>
        <end position="302"/>
    </location>
</feature>
<dbReference type="Proteomes" id="UP000237749">
    <property type="component" value="Unassembled WGS sequence"/>
</dbReference>
<dbReference type="AlphaFoldDB" id="A0A2S6HZ53"/>
<accession>A0A2S6HZ53</accession>
<dbReference type="PANTHER" id="PTHR43283:SF7">
    <property type="entry name" value="BETA-LACTAMASE-RELATED DOMAIN-CONTAINING PROTEIN"/>
    <property type="match status" value="1"/>
</dbReference>
<dbReference type="SUPFAM" id="SSF56601">
    <property type="entry name" value="beta-lactamase/transpeptidase-like"/>
    <property type="match status" value="1"/>
</dbReference>
<dbReference type="InterPro" id="IPR050789">
    <property type="entry name" value="Diverse_Enzym_Activities"/>
</dbReference>
<reference evidence="2 3" key="1">
    <citation type="submission" date="2018-02" db="EMBL/GenBank/DDBJ databases">
        <title>Genomic Encyclopedia of Archaeal and Bacterial Type Strains, Phase II (KMG-II): from individual species to whole genera.</title>
        <authorList>
            <person name="Goeker M."/>
        </authorList>
    </citation>
    <scope>NUCLEOTIDE SEQUENCE [LARGE SCALE GENOMIC DNA]</scope>
    <source>
        <strain evidence="2 3">DSM 3808</strain>
    </source>
</reference>